<gene>
    <name evidence="1" type="ORF">A5869_001366</name>
    <name evidence="2" type="ORF">A5869_001372</name>
</gene>
<dbReference type="EMBL" id="NIBL01000002">
    <property type="protein sequence ID" value="OUZ17900.1"/>
    <property type="molecule type" value="Genomic_DNA"/>
</dbReference>
<dbReference type="AlphaFoldDB" id="A0A200I0N8"/>
<proteinExistence type="predicted"/>
<evidence type="ECO:0000313" key="1">
    <source>
        <dbReference type="EMBL" id="OUZ17894.1"/>
    </source>
</evidence>
<comment type="caution">
    <text evidence="2">The sequence shown here is derived from an EMBL/GenBank/DDBJ whole genome shotgun (WGS) entry which is preliminary data.</text>
</comment>
<organism evidence="2 3">
    <name type="scientific">Enterococcus cecorum</name>
    <dbReference type="NCBI Taxonomy" id="44008"/>
    <lineage>
        <taxon>Bacteria</taxon>
        <taxon>Bacillati</taxon>
        <taxon>Bacillota</taxon>
        <taxon>Bacilli</taxon>
        <taxon>Lactobacillales</taxon>
        <taxon>Enterococcaceae</taxon>
        <taxon>Enterococcus</taxon>
    </lineage>
</organism>
<dbReference type="EMBL" id="NIBL01000002">
    <property type="protein sequence ID" value="OUZ17894.1"/>
    <property type="molecule type" value="Genomic_DNA"/>
</dbReference>
<dbReference type="Proteomes" id="UP000196503">
    <property type="component" value="Unassembled WGS sequence"/>
</dbReference>
<protein>
    <submittedName>
        <fullName evidence="2">Uncharacterized protein</fullName>
    </submittedName>
</protein>
<dbReference type="RefSeq" id="WP_256968810.1">
    <property type="nucleotide sequence ID" value="NZ_NIBL01000002.1"/>
</dbReference>
<reference evidence="2 3" key="1">
    <citation type="submission" date="2017-05" db="EMBL/GenBank/DDBJ databases">
        <title>The Genome Sequence of Enterococcus faecium 2D5_DIV0622.</title>
        <authorList>
            <consortium name="The Broad Institute Genomics Platform"/>
            <consortium name="The Broad Institute Genomic Center for Infectious Diseases"/>
            <person name="Earl A."/>
            <person name="Manson A."/>
            <person name="Schwartman J."/>
            <person name="Gilmore M."/>
            <person name="Abouelleil A."/>
            <person name="Cao P."/>
            <person name="Chapman S."/>
            <person name="Cusick C."/>
            <person name="Shea T."/>
            <person name="Young S."/>
            <person name="Neafsey D."/>
            <person name="Nusbaum C."/>
            <person name="Birren B."/>
        </authorList>
    </citation>
    <scope>NUCLEOTIDE SEQUENCE [LARGE SCALE GENOMIC DNA]</scope>
    <source>
        <strain evidence="2 3">2D5_DIV0622</strain>
    </source>
</reference>
<evidence type="ECO:0000313" key="3">
    <source>
        <dbReference type="Proteomes" id="UP000196503"/>
    </source>
</evidence>
<name>A0A200I0N8_9ENTE</name>
<sequence>MEKYQKLNTYKLERVNGGSNFLLNALKIISVPILVRPRKK</sequence>
<accession>A0A200I0N8</accession>
<evidence type="ECO:0000313" key="2">
    <source>
        <dbReference type="EMBL" id="OUZ17900.1"/>
    </source>
</evidence>